<reference evidence="4 5" key="1">
    <citation type="submission" date="2018-06" db="EMBL/GenBank/DDBJ databases">
        <title>Extensive metabolic versatility and redundancy in microbially diverse, dynamic hydrothermal sediments.</title>
        <authorList>
            <person name="Dombrowski N."/>
            <person name="Teske A."/>
            <person name="Baker B.J."/>
        </authorList>
    </citation>
    <scope>NUCLEOTIDE SEQUENCE [LARGE SCALE GENOMIC DNA]</scope>
    <source>
        <strain evidence="4">B36_G15</strain>
    </source>
</reference>
<evidence type="ECO:0000256" key="1">
    <source>
        <dbReference type="ARBA" id="ARBA00022441"/>
    </source>
</evidence>
<dbReference type="InterPro" id="IPR011043">
    <property type="entry name" value="Gal_Oxase/kelch_b-propeller"/>
</dbReference>
<protein>
    <recommendedName>
        <fullName evidence="3">FlgD/Vpr Ig-like domain-containing protein</fullName>
    </recommendedName>
</protein>
<dbReference type="EMBL" id="QNBE01000031">
    <property type="protein sequence ID" value="RKX70661.1"/>
    <property type="molecule type" value="Genomic_DNA"/>
</dbReference>
<feature type="domain" description="FlgD/Vpr Ig-like" evidence="3">
    <location>
        <begin position="331"/>
        <end position="378"/>
    </location>
</feature>
<proteinExistence type="predicted"/>
<evidence type="ECO:0000259" key="3">
    <source>
        <dbReference type="Pfam" id="PF13860"/>
    </source>
</evidence>
<dbReference type="SUPFAM" id="SSF50965">
    <property type="entry name" value="Galactose oxidase, central domain"/>
    <property type="match status" value="1"/>
</dbReference>
<dbReference type="Pfam" id="PF13860">
    <property type="entry name" value="FlgD_ig"/>
    <property type="match status" value="1"/>
</dbReference>
<dbReference type="Pfam" id="PF01344">
    <property type="entry name" value="Kelch_1"/>
    <property type="match status" value="1"/>
</dbReference>
<dbReference type="PANTHER" id="PTHR24412">
    <property type="entry name" value="KELCH PROTEIN"/>
    <property type="match status" value="1"/>
</dbReference>
<dbReference type="InterPro" id="IPR026444">
    <property type="entry name" value="Secre_tail"/>
</dbReference>
<comment type="caution">
    <text evidence="4">The sequence shown here is derived from an EMBL/GenBank/DDBJ whole genome shotgun (WGS) entry which is preliminary data.</text>
</comment>
<name>A0A660SKV7_UNCW3</name>
<evidence type="ECO:0000256" key="2">
    <source>
        <dbReference type="ARBA" id="ARBA00022737"/>
    </source>
</evidence>
<accession>A0A660SKV7</accession>
<gene>
    <name evidence="4" type="ORF">DRP53_04200</name>
</gene>
<keyword evidence="2" id="KW-0677">Repeat</keyword>
<keyword evidence="1" id="KW-0880">Kelch repeat</keyword>
<dbReference type="Proteomes" id="UP000268469">
    <property type="component" value="Unassembled WGS sequence"/>
</dbReference>
<dbReference type="PANTHER" id="PTHR24412:SF489">
    <property type="entry name" value="RING FINGER DOMAIN AND KELCH REPEAT-CONTAINING PROTEIN DDB_G0271372"/>
    <property type="match status" value="1"/>
</dbReference>
<dbReference type="SUPFAM" id="SSF117281">
    <property type="entry name" value="Kelch motif"/>
    <property type="match status" value="1"/>
</dbReference>
<dbReference type="PROSITE" id="PS51257">
    <property type="entry name" value="PROKAR_LIPOPROTEIN"/>
    <property type="match status" value="1"/>
</dbReference>
<organism evidence="4 5">
    <name type="scientific">candidate division WOR-3 bacterium</name>
    <dbReference type="NCBI Taxonomy" id="2052148"/>
    <lineage>
        <taxon>Bacteria</taxon>
        <taxon>Bacteria division WOR-3</taxon>
    </lineage>
</organism>
<dbReference type="NCBIfam" id="TIGR04183">
    <property type="entry name" value="Por_Secre_tail"/>
    <property type="match status" value="1"/>
</dbReference>
<dbReference type="InterPro" id="IPR025965">
    <property type="entry name" value="FlgD/Vpr_Ig-like"/>
</dbReference>
<dbReference type="InterPro" id="IPR006652">
    <property type="entry name" value="Kelch_1"/>
</dbReference>
<dbReference type="Gene3D" id="2.120.10.80">
    <property type="entry name" value="Kelch-type beta propeller"/>
    <property type="match status" value="2"/>
</dbReference>
<dbReference type="InterPro" id="IPR015915">
    <property type="entry name" value="Kelch-typ_b-propeller"/>
</dbReference>
<dbReference type="AlphaFoldDB" id="A0A660SKV7"/>
<dbReference type="SMART" id="SM00612">
    <property type="entry name" value="Kelch"/>
    <property type="match status" value="5"/>
</dbReference>
<sequence length="392" mass="43105">MMRWIAIISLISLSYGTITWTDKTPLPQPLAGSACAVINDTIYVIGGRDSQGNRYPTNYIYDPSTDSWSRRKDMPTPRAHIGAAVVNDKIYVIGGWVGSKASGVVEVYDPVMDNWQTCTPMPTPRYAYGIAVYNNRIYVFGGMNMGGQVFDVVEEYDPVTDSWSTKSPMPTQRMGPGCAVLKGRIYLFGGSTAIGSGATTICESYDPATDTWQSEPNMATRRYALAGFTYDNQIYALGGYDYWTYHTTVEVFDGNSWSYKSSMQHAPQSIAVALINNRVHVIGGWNNGALNYNEEGTIQIGVEEAAERIEVRVGPNPFHHQVAINLTGVGPLEIKIYDASGRLVRRLYQGVAPASISWDGRSDAGEPLPSGVYLLMIEGDGELRSEVLNLIR</sequence>
<dbReference type="Pfam" id="PF24681">
    <property type="entry name" value="Kelch_KLHDC2_KLHL20_DRC7"/>
    <property type="match status" value="1"/>
</dbReference>
<evidence type="ECO:0000313" key="5">
    <source>
        <dbReference type="Proteomes" id="UP000268469"/>
    </source>
</evidence>
<evidence type="ECO:0000313" key="4">
    <source>
        <dbReference type="EMBL" id="RKX70661.1"/>
    </source>
</evidence>
<dbReference type="Gene3D" id="2.60.40.4070">
    <property type="match status" value="1"/>
</dbReference>